<evidence type="ECO:0000256" key="1">
    <source>
        <dbReference type="ARBA" id="ARBA00022614"/>
    </source>
</evidence>
<keyword evidence="2" id="KW-0677">Repeat</keyword>
<proteinExistence type="predicted"/>
<dbReference type="RefSeq" id="WP_121125668.1">
    <property type="nucleotide sequence ID" value="NZ_RBWS01000014.1"/>
</dbReference>
<protein>
    <recommendedName>
        <fullName evidence="5">Leucine-rich repeat domain-containing protein</fullName>
    </recommendedName>
</protein>
<dbReference type="Gene3D" id="3.80.10.10">
    <property type="entry name" value="Ribonuclease Inhibitor"/>
    <property type="match status" value="2"/>
</dbReference>
<dbReference type="InterPro" id="IPR032675">
    <property type="entry name" value="LRR_dom_sf"/>
</dbReference>
<name>A0A420VUX4_9SPHI</name>
<keyword evidence="1" id="KW-0433">Leucine-rich repeat</keyword>
<evidence type="ECO:0000313" key="4">
    <source>
        <dbReference type="Proteomes" id="UP000282423"/>
    </source>
</evidence>
<accession>A0A420VUX4</accession>
<dbReference type="SUPFAM" id="SSF52058">
    <property type="entry name" value="L domain-like"/>
    <property type="match status" value="1"/>
</dbReference>
<dbReference type="PROSITE" id="PS51450">
    <property type="entry name" value="LRR"/>
    <property type="match status" value="2"/>
</dbReference>
<evidence type="ECO:0000313" key="3">
    <source>
        <dbReference type="EMBL" id="RKO70112.1"/>
    </source>
</evidence>
<dbReference type="InterPro" id="IPR025875">
    <property type="entry name" value="Leu-rich_rpt_4"/>
</dbReference>
<reference evidence="3 4" key="1">
    <citation type="submission" date="2018-10" db="EMBL/GenBank/DDBJ databases">
        <title>Sphingobacterium sp. M05W1-28.</title>
        <authorList>
            <person name="Cai H."/>
        </authorList>
    </citation>
    <scope>NUCLEOTIDE SEQUENCE [LARGE SCALE GENOMIC DNA]</scope>
    <source>
        <strain evidence="3 4">M05W1-28</strain>
    </source>
</reference>
<sequence>MKNTDFEDFWNGLSQLWKADLSHGLGNDYSLRGKIPVSFEELNKVKLLYLCQHSNLEPLLHLPNLEALFLSGWVNIDYTSLSKCENLKELGLANTDIDNLNWITSLKKLKKLSISKTKIKNIEPLLTLPSLTELNISETDIEDWKPLTSIHKLSKLYAFYCKKPIDLETVSKLKNLTLIDIRGNDIENLNFLSELKKLKCIWDIDCVTNNYDVLKTLPSLNQIGCRKEIFEEIKDWFIDRTMHYIVNGKEIIIKK</sequence>
<evidence type="ECO:0008006" key="5">
    <source>
        <dbReference type="Google" id="ProtNLM"/>
    </source>
</evidence>
<gene>
    <name evidence="3" type="ORF">D7322_18190</name>
</gene>
<dbReference type="Pfam" id="PF12799">
    <property type="entry name" value="LRR_4"/>
    <property type="match status" value="1"/>
</dbReference>
<dbReference type="OrthoDB" id="975272at2"/>
<dbReference type="InterPro" id="IPR050836">
    <property type="entry name" value="SDS22/Internalin_LRR"/>
</dbReference>
<dbReference type="PANTHER" id="PTHR46652">
    <property type="entry name" value="LEUCINE-RICH REPEAT AND IQ DOMAIN-CONTAINING PROTEIN 1-RELATED"/>
    <property type="match status" value="1"/>
</dbReference>
<comment type="caution">
    <text evidence="3">The sequence shown here is derived from an EMBL/GenBank/DDBJ whole genome shotgun (WGS) entry which is preliminary data.</text>
</comment>
<keyword evidence="4" id="KW-1185">Reference proteome</keyword>
<evidence type="ECO:0000256" key="2">
    <source>
        <dbReference type="ARBA" id="ARBA00022737"/>
    </source>
</evidence>
<dbReference type="PANTHER" id="PTHR46652:SF3">
    <property type="entry name" value="LEUCINE-RICH REPEAT-CONTAINING PROTEIN 9"/>
    <property type="match status" value="1"/>
</dbReference>
<dbReference type="EMBL" id="RBWS01000014">
    <property type="protein sequence ID" value="RKO70112.1"/>
    <property type="molecule type" value="Genomic_DNA"/>
</dbReference>
<dbReference type="Proteomes" id="UP000282423">
    <property type="component" value="Unassembled WGS sequence"/>
</dbReference>
<organism evidence="3 4">
    <name type="scientific">Sphingobacterium puteale</name>
    <dbReference type="NCBI Taxonomy" id="2420510"/>
    <lineage>
        <taxon>Bacteria</taxon>
        <taxon>Pseudomonadati</taxon>
        <taxon>Bacteroidota</taxon>
        <taxon>Sphingobacteriia</taxon>
        <taxon>Sphingobacteriales</taxon>
        <taxon>Sphingobacteriaceae</taxon>
        <taxon>Sphingobacterium</taxon>
    </lineage>
</organism>
<dbReference type="InterPro" id="IPR001611">
    <property type="entry name" value="Leu-rich_rpt"/>
</dbReference>
<dbReference type="AlphaFoldDB" id="A0A420VUX4"/>